<sequence length="72" mass="8112">MARAHGGLSSAGKVRKQTPKVEKQPKARSVRGRALLNKKYKKFFLSNDLMDNGKQLTPNSFIIRKKRGLVSE</sequence>
<dbReference type="GO" id="GO:1990904">
    <property type="term" value="C:ribonucleoprotein complex"/>
    <property type="evidence" value="ECO:0007669"/>
    <property type="project" value="UniProtKB-KW"/>
</dbReference>
<dbReference type="GO" id="GO:0003735">
    <property type="term" value="F:structural constituent of ribosome"/>
    <property type="evidence" value="ECO:0007669"/>
    <property type="project" value="UniProtKB-UniRule"/>
</dbReference>
<reference evidence="6" key="2">
    <citation type="submission" date="2020-12" db="EMBL/GenBank/DDBJ databases">
        <title>New Spironucleus salmonicida genome in near-complete chromosomes.</title>
        <authorList>
            <person name="Xu F."/>
            <person name="Kurt Z."/>
            <person name="Jimenez-Gonzalez A."/>
            <person name="Astvaldsson A."/>
            <person name="Andersson J.O."/>
            <person name="Svard S.G."/>
        </authorList>
    </citation>
    <scope>NUCLEOTIDE SEQUENCE</scope>
    <source>
        <strain evidence="6">ATCC 50377</strain>
    </source>
</reference>
<evidence type="ECO:0000313" key="7">
    <source>
        <dbReference type="Proteomes" id="UP000018208"/>
    </source>
</evidence>
<keyword evidence="2 3" id="KW-0687">Ribonucleoprotein</keyword>
<feature type="region of interest" description="Disordered" evidence="4">
    <location>
        <begin position="1"/>
        <end position="32"/>
    </location>
</feature>
<dbReference type="GO" id="GO:0005840">
    <property type="term" value="C:ribosome"/>
    <property type="evidence" value="ECO:0007669"/>
    <property type="project" value="UniProtKB-KW"/>
</dbReference>
<dbReference type="InterPro" id="IPR006846">
    <property type="entry name" value="Ribosomal_eS30"/>
</dbReference>
<gene>
    <name evidence="5" type="ORF">SS50377_11126</name>
    <name evidence="6" type="ORF">SS50377_23533</name>
</gene>
<name>V6LXS5_9EUKA</name>
<evidence type="ECO:0000313" key="6">
    <source>
        <dbReference type="EMBL" id="KAH0573598.1"/>
    </source>
</evidence>
<dbReference type="EMBL" id="AUWU02000004">
    <property type="protein sequence ID" value="KAH0573598.1"/>
    <property type="molecule type" value="Genomic_DNA"/>
</dbReference>
<organism evidence="5">
    <name type="scientific">Spironucleus salmonicida</name>
    <dbReference type="NCBI Taxonomy" id="348837"/>
    <lineage>
        <taxon>Eukaryota</taxon>
        <taxon>Metamonada</taxon>
        <taxon>Diplomonadida</taxon>
        <taxon>Hexamitidae</taxon>
        <taxon>Hexamitinae</taxon>
        <taxon>Spironucleus</taxon>
    </lineage>
</organism>
<evidence type="ECO:0000256" key="4">
    <source>
        <dbReference type="SAM" id="MobiDB-lite"/>
    </source>
</evidence>
<reference evidence="5 6" key="1">
    <citation type="journal article" date="2014" name="PLoS Genet.">
        <title>The Genome of Spironucleus salmonicida Highlights a Fish Pathogen Adapted to Fluctuating Environments.</title>
        <authorList>
            <person name="Xu F."/>
            <person name="Jerlstrom-Hultqvist J."/>
            <person name="Einarsson E."/>
            <person name="Astvaldsson A."/>
            <person name="Svard S.G."/>
            <person name="Andersson J.O."/>
        </authorList>
    </citation>
    <scope>NUCLEOTIDE SEQUENCE</scope>
    <source>
        <strain evidence="6">ATCC 50377</strain>
    </source>
</reference>
<evidence type="ECO:0000256" key="2">
    <source>
        <dbReference type="ARBA" id="ARBA00023274"/>
    </source>
</evidence>
<keyword evidence="7" id="KW-1185">Reference proteome</keyword>
<dbReference type="Pfam" id="PF04758">
    <property type="entry name" value="Ribosomal_S30"/>
    <property type="match status" value="1"/>
</dbReference>
<keyword evidence="1 3" id="KW-0689">Ribosomal protein</keyword>
<protein>
    <recommendedName>
        <fullName evidence="3">40S ribosomal protein S30</fullName>
    </recommendedName>
</protein>
<dbReference type="EMBL" id="KI545981">
    <property type="protein sequence ID" value="EST48516.1"/>
    <property type="molecule type" value="Genomic_DNA"/>
</dbReference>
<comment type="similarity">
    <text evidence="3">Belongs to the eukaryotic ribosomal protein eS30 family.</text>
</comment>
<evidence type="ECO:0000313" key="5">
    <source>
        <dbReference type="EMBL" id="EST48516.1"/>
    </source>
</evidence>
<accession>V6LXS5</accession>
<dbReference type="VEuPathDB" id="GiardiaDB:SS50377_23533"/>
<evidence type="ECO:0000256" key="3">
    <source>
        <dbReference type="RuleBase" id="RU364011"/>
    </source>
</evidence>
<proteinExistence type="inferred from homology"/>
<dbReference type="AlphaFoldDB" id="V6LXS5"/>
<dbReference type="Proteomes" id="UP000018208">
    <property type="component" value="Unassembled WGS sequence"/>
</dbReference>
<dbReference type="GO" id="GO:0006412">
    <property type="term" value="P:translation"/>
    <property type="evidence" value="ECO:0007669"/>
    <property type="project" value="InterPro"/>
</dbReference>
<dbReference type="OrthoDB" id="199599at2759"/>
<evidence type="ECO:0000256" key="1">
    <source>
        <dbReference type="ARBA" id="ARBA00022980"/>
    </source>
</evidence>